<evidence type="ECO:0000313" key="3">
    <source>
        <dbReference type="Proteomes" id="UP000286031"/>
    </source>
</evidence>
<organism evidence="2 3">
    <name type="scientific">Bacteroides ovatus</name>
    <dbReference type="NCBI Taxonomy" id="28116"/>
    <lineage>
        <taxon>Bacteria</taxon>
        <taxon>Pseudomonadati</taxon>
        <taxon>Bacteroidota</taxon>
        <taxon>Bacteroidia</taxon>
        <taxon>Bacteroidales</taxon>
        <taxon>Bacteroidaceae</taxon>
        <taxon>Bacteroides</taxon>
    </lineage>
</organism>
<dbReference type="InterPro" id="IPR011990">
    <property type="entry name" value="TPR-like_helical_dom_sf"/>
</dbReference>
<name>A0A413EJ12_BACOV</name>
<dbReference type="Proteomes" id="UP000286031">
    <property type="component" value="Unassembled WGS sequence"/>
</dbReference>
<dbReference type="SUPFAM" id="SSF48452">
    <property type="entry name" value="TPR-like"/>
    <property type="match status" value="1"/>
</dbReference>
<feature type="chain" id="PRO_5019527443" evidence="1">
    <location>
        <begin position="21"/>
        <end position="550"/>
    </location>
</feature>
<reference evidence="2 3" key="1">
    <citation type="submission" date="2018-08" db="EMBL/GenBank/DDBJ databases">
        <title>A genome reference for cultivated species of the human gut microbiota.</title>
        <authorList>
            <person name="Zou Y."/>
            <person name="Xue W."/>
            <person name="Luo G."/>
        </authorList>
    </citation>
    <scope>NUCLEOTIDE SEQUENCE [LARGE SCALE GENOMIC DNA]</scope>
    <source>
        <strain evidence="2 3">AF04-46</strain>
    </source>
</reference>
<keyword evidence="1" id="KW-0732">Signal</keyword>
<dbReference type="InterPro" id="IPR024302">
    <property type="entry name" value="SusD-like"/>
</dbReference>
<sequence>MKRIKQYKFFAVAFAILALASCNYEEINTNPFEMTDREGVMDGIVVGGYITAMQKSVFPTGTQADDTGPVNAYQTAYNLSADAWSGYIGINNTFEGGNCHLNYVIVNGWVSTTFSNSYTNLLDPWKKLTASAKENDTPEIAALAQILKISGWHKVLESFGPIPYTAAGKGAIDVPFDSEETVYTEMLKDLAGAVEVLTPKAVNNVKVMSDYDLVFNGDVTKWVKYANSLMLRLAIRLRSVKPELAKQYAKQAVEHSIGVMTEAGDAAGAGPGPVIALRNPLYWIADNYNDARVGTSILAYLMGYKDPRLSAYCEPANSQCTVAVTAFDNNKYQGVPLGHTNTRSKDTDPTDSYYFYSKPKIQGNTPLYWMRASEVYFLRAEAALFWGTEYGKGDPETLYKQGIETSFQENGATGSVDTYMASGNKPAANKVTSSKFGFDYQAPSQATAKFEGTQEQKLEKIIIQKYIALYPNGQEAWTEFRRTGYPKLNPIISGGNHNSTQITAARGMRRMTYPNSFNGTGQSHEIYLDAVQKLGGVDNAATDLWWAKKN</sequence>
<comment type="caution">
    <text evidence="2">The sequence shown here is derived from an EMBL/GenBank/DDBJ whole genome shotgun (WGS) entry which is preliminary data.</text>
</comment>
<feature type="signal peptide" evidence="1">
    <location>
        <begin position="1"/>
        <end position="20"/>
    </location>
</feature>
<gene>
    <name evidence="2" type="ORF">DWV35_20085</name>
</gene>
<dbReference type="EMBL" id="QSBI01000031">
    <property type="protein sequence ID" value="RGX06998.1"/>
    <property type="molecule type" value="Genomic_DNA"/>
</dbReference>
<dbReference type="Pfam" id="PF12741">
    <property type="entry name" value="SusD-like"/>
    <property type="match status" value="1"/>
</dbReference>
<evidence type="ECO:0000313" key="2">
    <source>
        <dbReference type="EMBL" id="RGX06998.1"/>
    </source>
</evidence>
<keyword evidence="2" id="KW-0449">Lipoprotein</keyword>
<proteinExistence type="predicted"/>
<dbReference type="Gene3D" id="1.25.40.390">
    <property type="match status" value="1"/>
</dbReference>
<dbReference type="RefSeq" id="WP_118023989.1">
    <property type="nucleotide sequence ID" value="NZ_JAQCPI010000029.1"/>
</dbReference>
<dbReference type="AlphaFoldDB" id="A0A413EJ12"/>
<dbReference type="PROSITE" id="PS51257">
    <property type="entry name" value="PROKAR_LIPOPROTEIN"/>
    <property type="match status" value="1"/>
</dbReference>
<evidence type="ECO:0000256" key="1">
    <source>
        <dbReference type="SAM" id="SignalP"/>
    </source>
</evidence>
<protein>
    <submittedName>
        <fullName evidence="2">SusD/RagB family nutrient-binding outer membrane lipoprotein</fullName>
    </submittedName>
</protein>
<accession>A0A413EJ12</accession>